<keyword evidence="1" id="KW-0175">Coiled coil</keyword>
<dbReference type="InterPro" id="IPR012337">
    <property type="entry name" value="RNaseH-like_sf"/>
</dbReference>
<dbReference type="EMBL" id="CAJNOC010002670">
    <property type="protein sequence ID" value="CAF0945758.1"/>
    <property type="molecule type" value="Genomic_DNA"/>
</dbReference>
<dbReference type="AlphaFoldDB" id="A0A814CVY1"/>
<accession>A0A814CVY1</accession>
<feature type="non-terminal residue" evidence="3">
    <location>
        <position position="1"/>
    </location>
</feature>
<evidence type="ECO:0000313" key="4">
    <source>
        <dbReference type="Proteomes" id="UP000663879"/>
    </source>
</evidence>
<feature type="coiled-coil region" evidence="1">
    <location>
        <begin position="164"/>
        <end position="194"/>
    </location>
</feature>
<dbReference type="SUPFAM" id="SSF53098">
    <property type="entry name" value="Ribonuclease H-like"/>
    <property type="match status" value="1"/>
</dbReference>
<dbReference type="GO" id="GO:0046983">
    <property type="term" value="F:protein dimerization activity"/>
    <property type="evidence" value="ECO:0007669"/>
    <property type="project" value="InterPro"/>
</dbReference>
<comment type="caution">
    <text evidence="3">The sequence shown here is derived from an EMBL/GenBank/DDBJ whole genome shotgun (WGS) entry which is preliminary data.</text>
</comment>
<proteinExistence type="predicted"/>
<feature type="domain" description="HAT C-terminal dimerisation" evidence="2">
    <location>
        <begin position="106"/>
        <end position="160"/>
    </location>
</feature>
<dbReference type="Proteomes" id="UP000663879">
    <property type="component" value="Unassembled WGS sequence"/>
</dbReference>
<evidence type="ECO:0000259" key="2">
    <source>
        <dbReference type="Pfam" id="PF05699"/>
    </source>
</evidence>
<gene>
    <name evidence="3" type="ORF">OXX778_LOCUS13674</name>
</gene>
<sequence length="206" mass="23225">VFSINKREVQKQRRLRDAREESITNLDRAIVEQTILPQTSIQNSSSNETTNTIRIANNEYLKKSNIQPNQSVISEDTADQNVTQDSISGMMRDDDYLNNTSFSAKSTASFWVSKGKDMPNLKKLACLLHNMPSSSAFIERFYSICGGVCKKNSGNMAPNTIIKRSVLKANINLLEKLIESLNSLNIKVKCKNNKNQTNLIITLFFN</sequence>
<dbReference type="Pfam" id="PF05699">
    <property type="entry name" value="Dimer_Tnp_hAT"/>
    <property type="match status" value="1"/>
</dbReference>
<name>A0A814CVY1_9BILA</name>
<keyword evidence="4" id="KW-1185">Reference proteome</keyword>
<reference evidence="3" key="1">
    <citation type="submission" date="2021-02" db="EMBL/GenBank/DDBJ databases">
        <authorList>
            <person name="Nowell W R."/>
        </authorList>
    </citation>
    <scope>NUCLEOTIDE SEQUENCE</scope>
    <source>
        <strain evidence="3">Ploen Becks lab</strain>
    </source>
</reference>
<evidence type="ECO:0000256" key="1">
    <source>
        <dbReference type="SAM" id="Coils"/>
    </source>
</evidence>
<evidence type="ECO:0000313" key="3">
    <source>
        <dbReference type="EMBL" id="CAF0945758.1"/>
    </source>
</evidence>
<protein>
    <recommendedName>
        <fullName evidence="2">HAT C-terminal dimerisation domain-containing protein</fullName>
    </recommendedName>
</protein>
<organism evidence="3 4">
    <name type="scientific">Brachionus calyciflorus</name>
    <dbReference type="NCBI Taxonomy" id="104777"/>
    <lineage>
        <taxon>Eukaryota</taxon>
        <taxon>Metazoa</taxon>
        <taxon>Spiralia</taxon>
        <taxon>Gnathifera</taxon>
        <taxon>Rotifera</taxon>
        <taxon>Eurotatoria</taxon>
        <taxon>Monogononta</taxon>
        <taxon>Pseudotrocha</taxon>
        <taxon>Ploima</taxon>
        <taxon>Brachionidae</taxon>
        <taxon>Brachionus</taxon>
    </lineage>
</organism>
<dbReference type="InterPro" id="IPR008906">
    <property type="entry name" value="HATC_C_dom"/>
</dbReference>